<dbReference type="InterPro" id="IPR051094">
    <property type="entry name" value="Diverse_Catalytic_Enzymes"/>
</dbReference>
<dbReference type="InterPro" id="IPR026875">
    <property type="entry name" value="PHydrolase_assoc_dom"/>
</dbReference>
<evidence type="ECO:0000256" key="1">
    <source>
        <dbReference type="ARBA" id="ARBA00022801"/>
    </source>
</evidence>
<dbReference type="NCBIfam" id="TIGR01353">
    <property type="entry name" value="dGTP_triPase"/>
    <property type="match status" value="1"/>
</dbReference>
<dbReference type="HAMAP" id="MF_01212">
    <property type="entry name" value="dGTPase_type2"/>
    <property type="match status" value="1"/>
</dbReference>
<dbReference type="InterPro" id="IPR006674">
    <property type="entry name" value="HD_domain"/>
</dbReference>
<feature type="domain" description="HD" evidence="3">
    <location>
        <begin position="74"/>
        <end position="192"/>
    </location>
</feature>
<dbReference type="Gene3D" id="1.10.3210.10">
    <property type="entry name" value="Hypothetical protein af1432"/>
    <property type="match status" value="1"/>
</dbReference>
<evidence type="ECO:0000313" key="5">
    <source>
        <dbReference type="Proteomes" id="UP000528322"/>
    </source>
</evidence>
<name>A0A7W7Y4V7_9BACT</name>
<dbReference type="CDD" id="cd00077">
    <property type="entry name" value="HDc"/>
    <property type="match status" value="1"/>
</dbReference>
<dbReference type="SUPFAM" id="SSF109604">
    <property type="entry name" value="HD-domain/PDEase-like"/>
    <property type="match status" value="1"/>
</dbReference>
<evidence type="ECO:0000256" key="2">
    <source>
        <dbReference type="HAMAP-Rule" id="MF_01212"/>
    </source>
</evidence>
<dbReference type="PANTHER" id="PTHR35795:SF1">
    <property type="entry name" value="BIS(5'-NUCLEOSYL)-TETRAPHOSPHATASE, SYMMETRICAL"/>
    <property type="match status" value="1"/>
</dbReference>
<dbReference type="Pfam" id="PF01966">
    <property type="entry name" value="HD"/>
    <property type="match status" value="1"/>
</dbReference>
<dbReference type="Proteomes" id="UP000528322">
    <property type="component" value="Unassembled WGS sequence"/>
</dbReference>
<proteinExistence type="inferred from homology"/>
<evidence type="ECO:0000313" key="4">
    <source>
        <dbReference type="EMBL" id="MBB5022138.1"/>
    </source>
</evidence>
<accession>A0A7W7Y4V7</accession>
<dbReference type="AlphaFoldDB" id="A0A7W7Y4V7"/>
<dbReference type="RefSeq" id="WP_183732109.1">
    <property type="nucleotide sequence ID" value="NZ_JACHID010000008.1"/>
</dbReference>
<protein>
    <recommendedName>
        <fullName evidence="2">Deoxyguanosinetriphosphate triphosphohydrolase-like protein</fullName>
    </recommendedName>
</protein>
<comment type="similarity">
    <text evidence="2">Belongs to the dGTPase family. Type 2 subfamily.</text>
</comment>
<keyword evidence="5" id="KW-1185">Reference proteome</keyword>
<dbReference type="Pfam" id="PF13286">
    <property type="entry name" value="HD_assoc"/>
    <property type="match status" value="1"/>
</dbReference>
<dbReference type="EMBL" id="JACHID010000008">
    <property type="protein sequence ID" value="MBB5022138.1"/>
    <property type="molecule type" value="Genomic_DNA"/>
</dbReference>
<dbReference type="SMART" id="SM00471">
    <property type="entry name" value="HDc"/>
    <property type="match status" value="1"/>
</dbReference>
<gene>
    <name evidence="4" type="ORF">HNR37_001466</name>
</gene>
<dbReference type="InterPro" id="IPR003607">
    <property type="entry name" value="HD/PDEase_dom"/>
</dbReference>
<comment type="caution">
    <text evidence="4">The sequence shown here is derived from an EMBL/GenBank/DDBJ whole genome shotgun (WGS) entry which is preliminary data.</text>
</comment>
<organism evidence="4 5">
    <name type="scientific">Desulfurispira natronophila</name>
    <dbReference type="NCBI Taxonomy" id="682562"/>
    <lineage>
        <taxon>Bacteria</taxon>
        <taxon>Pseudomonadati</taxon>
        <taxon>Chrysiogenota</taxon>
        <taxon>Chrysiogenia</taxon>
        <taxon>Chrysiogenales</taxon>
        <taxon>Chrysiogenaceae</taxon>
        <taxon>Desulfurispira</taxon>
    </lineage>
</organism>
<sequence length="337" mass="38677">MIRTELEQLEHQTLHPLAAFSDTSSGRRYPIEECAFRTAFQRDRDRILHSKAFRRLKHKTQVFLAPSNDHYRTRLTHTLEVSQVARTITRALRLNEDLTEAISLGHDLGHTPMGHAGERVLADIMSGDFHHARQSLRVVDVLENHGGGLNLTREVRDGILLHSKGKGKLRQKTLPMTLEGQVVRISDAVAYINHDIDDAVRAGLLSLEELPREPIAVLGQTHSERIQRMAGDIIATTRAKDYSIIAMSDEVNEATEELKTYMYESIYPHPVIQEEFDKAYKIIKELYEYYQNHIKSVEYCVEEASPERAVCDHLAGMTDRYLLDQYHRIFLPKPWGM</sequence>
<dbReference type="InterPro" id="IPR023023">
    <property type="entry name" value="dNTPase_2"/>
</dbReference>
<dbReference type="NCBIfam" id="NF002327">
    <property type="entry name" value="PRK01286.1-2"/>
    <property type="match status" value="1"/>
</dbReference>
<dbReference type="GO" id="GO:0016793">
    <property type="term" value="F:triphosphoric monoester hydrolase activity"/>
    <property type="evidence" value="ECO:0007669"/>
    <property type="project" value="InterPro"/>
</dbReference>
<evidence type="ECO:0000259" key="3">
    <source>
        <dbReference type="PROSITE" id="PS51831"/>
    </source>
</evidence>
<dbReference type="PROSITE" id="PS51831">
    <property type="entry name" value="HD"/>
    <property type="match status" value="1"/>
</dbReference>
<dbReference type="InterPro" id="IPR006261">
    <property type="entry name" value="dGTPase"/>
</dbReference>
<dbReference type="PANTHER" id="PTHR35795">
    <property type="entry name" value="SLR1885 PROTEIN"/>
    <property type="match status" value="1"/>
</dbReference>
<keyword evidence="1 2" id="KW-0378">Hydrolase</keyword>
<reference evidence="4 5" key="1">
    <citation type="submission" date="2020-08" db="EMBL/GenBank/DDBJ databases">
        <title>Genomic Encyclopedia of Type Strains, Phase IV (KMG-IV): sequencing the most valuable type-strain genomes for metagenomic binning, comparative biology and taxonomic classification.</title>
        <authorList>
            <person name="Goeker M."/>
        </authorList>
    </citation>
    <scope>NUCLEOTIDE SEQUENCE [LARGE SCALE GENOMIC DNA]</scope>
    <source>
        <strain evidence="4 5">DSM 22071</strain>
    </source>
</reference>